<dbReference type="Proteomes" id="UP000786875">
    <property type="component" value="Unassembled WGS sequence"/>
</dbReference>
<evidence type="ECO:0000313" key="1">
    <source>
        <dbReference type="EMBL" id="MBT0728223.1"/>
    </source>
</evidence>
<proteinExistence type="predicted"/>
<name>A0ABS5T923_9GAMM</name>
<organism evidence="1 2">
    <name type="scientific">Rosenbergiella australiborealis</name>
    <dbReference type="NCBI Taxonomy" id="1544696"/>
    <lineage>
        <taxon>Bacteria</taxon>
        <taxon>Pseudomonadati</taxon>
        <taxon>Pseudomonadota</taxon>
        <taxon>Gammaproteobacteria</taxon>
        <taxon>Enterobacterales</taxon>
        <taxon>Erwiniaceae</taxon>
        <taxon>Rosenbergiella</taxon>
    </lineage>
</organism>
<reference evidence="1 2" key="1">
    <citation type="submission" date="2020-04" db="EMBL/GenBank/DDBJ databases">
        <title>Genome sequencing of Rosenbergiella species.</title>
        <authorList>
            <person name="Alvarez-Perez S."/>
            <person name="Lievens B."/>
        </authorList>
    </citation>
    <scope>NUCLEOTIDE SEQUENCE [LARGE SCALE GENOMIC DNA]</scope>
    <source>
        <strain evidence="1 2">CdVSA20.1</strain>
    </source>
</reference>
<dbReference type="RefSeq" id="WP_214215612.1">
    <property type="nucleotide sequence ID" value="NZ_JABBFO010000014.1"/>
</dbReference>
<protein>
    <submittedName>
        <fullName evidence="1">Uncharacterized protein</fullName>
    </submittedName>
</protein>
<evidence type="ECO:0000313" key="2">
    <source>
        <dbReference type="Proteomes" id="UP000786875"/>
    </source>
</evidence>
<comment type="caution">
    <text evidence="1">The sequence shown here is derived from an EMBL/GenBank/DDBJ whole genome shotgun (WGS) entry which is preliminary data.</text>
</comment>
<keyword evidence="2" id="KW-1185">Reference proteome</keyword>
<gene>
    <name evidence="1" type="ORF">HGT73_12730</name>
</gene>
<accession>A0ABS5T923</accession>
<sequence>MKDSLNSVAQSIDVLNRLQQAIDERDYLALLPITDAYYASVRRLDKASDRPLTSTLLAAHKTVETSLYQLRDDVEAMIHQTTQDKIKLAYQAV</sequence>
<dbReference type="EMBL" id="JABBFO010000014">
    <property type="protein sequence ID" value="MBT0728223.1"/>
    <property type="molecule type" value="Genomic_DNA"/>
</dbReference>